<gene>
    <name evidence="2" type="ORF">E2553_44975</name>
</gene>
<proteinExistence type="predicted"/>
<feature type="region of interest" description="Disordered" evidence="1">
    <location>
        <begin position="1"/>
        <end position="27"/>
    </location>
</feature>
<sequence>MMHKAGENRGGGSSRAADQMSRPDHAAGNSQGTLGYLAYAVNVYDAAEGLTVGLCAVVAIATTRDSSLLELQSHLDSAQSNYDSIMDEARGVRVPACWRHDHEHLLAALRALGSALVTARHITVSNLAGGLNQVLEVVKLANRELKHFDRRLPGYRLVGGCGCEVARLGFMADGRTPFADPEGPLRRDLQI</sequence>
<dbReference type="EMBL" id="SNVI01000008">
    <property type="protein sequence ID" value="TFE36802.1"/>
    <property type="molecule type" value="Genomic_DNA"/>
</dbReference>
<dbReference type="Proteomes" id="UP000297385">
    <property type="component" value="Unassembled WGS sequence"/>
</dbReference>
<dbReference type="AlphaFoldDB" id="A0A4Y8MH75"/>
<name>A0A4Y8MH75_9BURK</name>
<comment type="caution">
    <text evidence="2">The sequence shown here is derived from an EMBL/GenBank/DDBJ whole genome shotgun (WGS) entry which is preliminary data.</text>
</comment>
<evidence type="ECO:0000313" key="2">
    <source>
        <dbReference type="EMBL" id="TFE36802.1"/>
    </source>
</evidence>
<protein>
    <submittedName>
        <fullName evidence="2">Uncharacterized protein</fullName>
    </submittedName>
</protein>
<dbReference type="RefSeq" id="WP_134466723.1">
    <property type="nucleotide sequence ID" value="NZ_SNVI01000008.1"/>
</dbReference>
<evidence type="ECO:0000256" key="1">
    <source>
        <dbReference type="SAM" id="MobiDB-lite"/>
    </source>
</evidence>
<organism evidence="2 3">
    <name type="scientific">Paraburkholderia dipogonis</name>
    <dbReference type="NCBI Taxonomy" id="1211383"/>
    <lineage>
        <taxon>Bacteria</taxon>
        <taxon>Pseudomonadati</taxon>
        <taxon>Pseudomonadota</taxon>
        <taxon>Betaproteobacteria</taxon>
        <taxon>Burkholderiales</taxon>
        <taxon>Burkholderiaceae</taxon>
        <taxon>Paraburkholderia</taxon>
    </lineage>
</organism>
<reference evidence="2 3" key="1">
    <citation type="submission" date="2019-03" db="EMBL/GenBank/DDBJ databases">
        <title>Complete Genome Sequence of Paraburkholderia dipogonis ICMP 19430T, a Nitrogen-fixing Symbiont of the South African Invasive Legume Dipogon lignosus in New Zealand.</title>
        <authorList>
            <person name="De Meyer S.E."/>
        </authorList>
    </citation>
    <scope>NUCLEOTIDE SEQUENCE [LARGE SCALE GENOMIC DNA]</scope>
    <source>
        <strain evidence="2 3">ICMP 19430</strain>
    </source>
</reference>
<accession>A0A4Y8MH75</accession>
<evidence type="ECO:0000313" key="3">
    <source>
        <dbReference type="Proteomes" id="UP000297385"/>
    </source>
</evidence>